<gene>
    <name evidence="1" type="ORF">H6P81_000193</name>
</gene>
<proteinExistence type="predicted"/>
<sequence>MKRRRGPSMEDSYIYVVNTHLYRGLDCDEPNDIKLMQDDSYEENVMLANGARDGEKYMMDFIFYSRNHFEVVNYLKYHDNFMYLLGKISNHHTPSYHLSLKATFSWLLMQLRCVVGNATSMCGIVIKFLIPKFLADQEAALLKGQMARLRKDDLYKDNVMHDNFMYLLGKISDHHTPSDHLSLKPHLAGSQSSFGVLWGMPLWRVWC</sequence>
<name>A0AAV7F3F0_ARIFI</name>
<dbReference type="EMBL" id="JAINDJ010000002">
    <property type="protein sequence ID" value="KAG9455685.1"/>
    <property type="molecule type" value="Genomic_DNA"/>
</dbReference>
<organism evidence="1 2">
    <name type="scientific">Aristolochia fimbriata</name>
    <name type="common">White veined hardy Dutchman's pipe vine</name>
    <dbReference type="NCBI Taxonomy" id="158543"/>
    <lineage>
        <taxon>Eukaryota</taxon>
        <taxon>Viridiplantae</taxon>
        <taxon>Streptophyta</taxon>
        <taxon>Embryophyta</taxon>
        <taxon>Tracheophyta</taxon>
        <taxon>Spermatophyta</taxon>
        <taxon>Magnoliopsida</taxon>
        <taxon>Magnoliidae</taxon>
        <taxon>Piperales</taxon>
        <taxon>Aristolochiaceae</taxon>
        <taxon>Aristolochia</taxon>
    </lineage>
</organism>
<keyword evidence="2" id="KW-1185">Reference proteome</keyword>
<evidence type="ECO:0000313" key="1">
    <source>
        <dbReference type="EMBL" id="KAG9455685.1"/>
    </source>
</evidence>
<protein>
    <submittedName>
        <fullName evidence="1">Uncharacterized protein</fullName>
    </submittedName>
</protein>
<reference evidence="1 2" key="1">
    <citation type="submission" date="2021-07" db="EMBL/GenBank/DDBJ databases">
        <title>The Aristolochia fimbriata genome: insights into angiosperm evolution, floral development and chemical biosynthesis.</title>
        <authorList>
            <person name="Jiao Y."/>
        </authorList>
    </citation>
    <scope>NUCLEOTIDE SEQUENCE [LARGE SCALE GENOMIC DNA]</scope>
    <source>
        <strain evidence="1">IBCAS-2021</strain>
        <tissue evidence="1">Leaf</tissue>
    </source>
</reference>
<comment type="caution">
    <text evidence="1">The sequence shown here is derived from an EMBL/GenBank/DDBJ whole genome shotgun (WGS) entry which is preliminary data.</text>
</comment>
<dbReference type="Proteomes" id="UP000825729">
    <property type="component" value="Unassembled WGS sequence"/>
</dbReference>
<dbReference type="InterPro" id="IPR036691">
    <property type="entry name" value="Endo/exonu/phosph_ase_sf"/>
</dbReference>
<evidence type="ECO:0000313" key="2">
    <source>
        <dbReference type="Proteomes" id="UP000825729"/>
    </source>
</evidence>
<dbReference type="Gene3D" id="3.60.10.10">
    <property type="entry name" value="Endonuclease/exonuclease/phosphatase"/>
    <property type="match status" value="1"/>
</dbReference>
<accession>A0AAV7F3F0</accession>
<dbReference type="AlphaFoldDB" id="A0AAV7F3F0"/>